<feature type="domain" description="DUF4131" evidence="2">
    <location>
        <begin position="36"/>
        <end position="163"/>
    </location>
</feature>
<feature type="transmembrane region" description="Helical" evidence="1">
    <location>
        <begin position="12"/>
        <end position="30"/>
    </location>
</feature>
<feature type="transmembrane region" description="Helical" evidence="1">
    <location>
        <begin position="65"/>
        <end position="86"/>
    </location>
</feature>
<evidence type="ECO:0000313" key="3">
    <source>
        <dbReference type="EMBL" id="TWI98125.1"/>
    </source>
</evidence>
<evidence type="ECO:0000313" key="4">
    <source>
        <dbReference type="Proteomes" id="UP000317010"/>
    </source>
</evidence>
<organism evidence="3 4">
    <name type="scientific">Mucilaginibacter frigoritolerans</name>
    <dbReference type="NCBI Taxonomy" id="652788"/>
    <lineage>
        <taxon>Bacteria</taxon>
        <taxon>Pseudomonadati</taxon>
        <taxon>Bacteroidota</taxon>
        <taxon>Sphingobacteriia</taxon>
        <taxon>Sphingobacteriales</taxon>
        <taxon>Sphingobacteriaceae</taxon>
        <taxon>Mucilaginibacter</taxon>
    </lineage>
</organism>
<keyword evidence="4" id="KW-1185">Reference proteome</keyword>
<dbReference type="Proteomes" id="UP000317010">
    <property type="component" value="Unassembled WGS sequence"/>
</dbReference>
<gene>
    <name evidence="3" type="ORF">JN11_03204</name>
</gene>
<dbReference type="AlphaFoldDB" id="A0A562TX52"/>
<protein>
    <submittedName>
        <fullName evidence="3">Uncharacterized protein DUF4131</fullName>
    </submittedName>
</protein>
<accession>A0A562TX52</accession>
<feature type="transmembrane region" description="Helical" evidence="1">
    <location>
        <begin position="36"/>
        <end position="53"/>
    </location>
</feature>
<keyword evidence="1" id="KW-0812">Transmembrane</keyword>
<evidence type="ECO:0000256" key="1">
    <source>
        <dbReference type="SAM" id="Phobius"/>
    </source>
</evidence>
<dbReference type="InterPro" id="IPR025405">
    <property type="entry name" value="DUF4131"/>
</dbReference>
<name>A0A562TX52_9SPHI</name>
<dbReference type="Pfam" id="PF13567">
    <property type="entry name" value="DUF4131"/>
    <property type="match status" value="1"/>
</dbReference>
<keyword evidence="1" id="KW-1133">Transmembrane helix</keyword>
<keyword evidence="1" id="KW-0472">Membrane</keyword>
<dbReference type="OrthoDB" id="9761531at2"/>
<reference evidence="3 4" key="1">
    <citation type="submission" date="2019-07" db="EMBL/GenBank/DDBJ databases">
        <title>Genomic Encyclopedia of Archaeal and Bacterial Type Strains, Phase II (KMG-II): from individual species to whole genera.</title>
        <authorList>
            <person name="Goeker M."/>
        </authorList>
    </citation>
    <scope>NUCLEOTIDE SEQUENCE [LARGE SCALE GENOMIC DNA]</scope>
    <source>
        <strain evidence="3 4">ATCC BAA-1854</strain>
    </source>
</reference>
<dbReference type="RefSeq" id="WP_144914089.1">
    <property type="nucleotide sequence ID" value="NZ_VLLI01000009.1"/>
</dbReference>
<evidence type="ECO:0000259" key="2">
    <source>
        <dbReference type="Pfam" id="PF13567"/>
    </source>
</evidence>
<proteinExistence type="predicted"/>
<comment type="caution">
    <text evidence="3">The sequence shown here is derived from an EMBL/GenBank/DDBJ whole genome shotgun (WGS) entry which is preliminary data.</text>
</comment>
<sequence length="165" mass="18645">MIANHKGEIPIVVLLLPFLLGIGFGIHLLSAADTRWLTLVFVCLIAAFILLNFNYNRFKLYKKRWLGGILITTILFVFGWLLVINYKELNNKDHFSKAPSQYLLIKINNEPILKNGLLRLTADVEESINKGKKALVSGTLLIAIKDTAAKNLYYGDELLIPAKYN</sequence>
<dbReference type="EMBL" id="VLLI01000009">
    <property type="protein sequence ID" value="TWI98125.1"/>
    <property type="molecule type" value="Genomic_DNA"/>
</dbReference>